<dbReference type="SUPFAM" id="SSF52172">
    <property type="entry name" value="CheY-like"/>
    <property type="match status" value="1"/>
</dbReference>
<dbReference type="SUPFAM" id="SSF46894">
    <property type="entry name" value="C-terminal effector domain of the bipartite response regulators"/>
    <property type="match status" value="1"/>
</dbReference>
<dbReference type="InterPro" id="IPR036388">
    <property type="entry name" value="WH-like_DNA-bd_sf"/>
</dbReference>
<sequence>MADNTIRVAVADDHPLIRMAIEAALDTVPALHHIGSAVDSTELVTLLDSQPCDVLVTDYAMPHGEHGDGLELLALLQARYPAMHIVVFTGMDQPAIVQALSAAGITHILSKGDDVGHIAAAVMAAHVRRRYLSPSIAALLPLRGNVRTPLPLSPREHEVLSLFVAGLSVNAIADQLGRRKQTISTQKVNGMAKLGIERDADLFKYAVELGLGKTTPAD</sequence>
<feature type="domain" description="Response regulatory" evidence="5">
    <location>
        <begin position="7"/>
        <end position="126"/>
    </location>
</feature>
<reference evidence="6 7" key="1">
    <citation type="submission" date="2020-08" db="EMBL/GenBank/DDBJ databases">
        <title>Stenotrophomonas tumulicola JCM 30961.</title>
        <authorList>
            <person name="Deng Y."/>
        </authorList>
    </citation>
    <scope>NUCLEOTIDE SEQUENCE [LARGE SCALE GENOMIC DNA]</scope>
    <source>
        <strain evidence="6 7">JCM 30961</strain>
    </source>
</reference>
<dbReference type="InterPro" id="IPR058245">
    <property type="entry name" value="NreC/VraR/RcsB-like_REC"/>
</dbReference>
<dbReference type="InterPro" id="IPR000792">
    <property type="entry name" value="Tscrpt_reg_LuxR_C"/>
</dbReference>
<dbReference type="GO" id="GO:0000160">
    <property type="term" value="P:phosphorelay signal transduction system"/>
    <property type="evidence" value="ECO:0007669"/>
    <property type="project" value="InterPro"/>
</dbReference>
<dbReference type="AlphaFoldDB" id="A0A7W3FKC0"/>
<dbReference type="InterPro" id="IPR011006">
    <property type="entry name" value="CheY-like_superfamily"/>
</dbReference>
<dbReference type="InterPro" id="IPR001789">
    <property type="entry name" value="Sig_transdc_resp-reg_receiver"/>
</dbReference>
<dbReference type="GO" id="GO:0003677">
    <property type="term" value="F:DNA binding"/>
    <property type="evidence" value="ECO:0007669"/>
    <property type="project" value="UniProtKB-KW"/>
</dbReference>
<evidence type="ECO:0000259" key="4">
    <source>
        <dbReference type="PROSITE" id="PS50043"/>
    </source>
</evidence>
<dbReference type="PROSITE" id="PS50043">
    <property type="entry name" value="HTH_LUXR_2"/>
    <property type="match status" value="1"/>
</dbReference>
<dbReference type="SMART" id="SM00421">
    <property type="entry name" value="HTH_LUXR"/>
    <property type="match status" value="1"/>
</dbReference>
<keyword evidence="2" id="KW-0238">DNA-binding</keyword>
<organism evidence="6 7">
    <name type="scientific">Stenotrophomonas tumulicola</name>
    <dbReference type="NCBI Taxonomy" id="1685415"/>
    <lineage>
        <taxon>Bacteria</taxon>
        <taxon>Pseudomonadati</taxon>
        <taxon>Pseudomonadota</taxon>
        <taxon>Gammaproteobacteria</taxon>
        <taxon>Lysobacterales</taxon>
        <taxon>Lysobacteraceae</taxon>
        <taxon>Stenotrophomonas</taxon>
    </lineage>
</organism>
<evidence type="ECO:0000256" key="3">
    <source>
        <dbReference type="PROSITE-ProRule" id="PRU00169"/>
    </source>
</evidence>
<dbReference type="InterPro" id="IPR016032">
    <property type="entry name" value="Sig_transdc_resp-reg_C-effctor"/>
</dbReference>
<proteinExistence type="predicted"/>
<dbReference type="PRINTS" id="PR00038">
    <property type="entry name" value="HTHLUXR"/>
</dbReference>
<dbReference type="Pfam" id="PF00196">
    <property type="entry name" value="GerE"/>
    <property type="match status" value="1"/>
</dbReference>
<dbReference type="PROSITE" id="PS50110">
    <property type="entry name" value="RESPONSE_REGULATORY"/>
    <property type="match status" value="1"/>
</dbReference>
<feature type="modified residue" description="4-aspartylphosphate" evidence="3">
    <location>
        <position position="58"/>
    </location>
</feature>
<dbReference type="PANTHER" id="PTHR43214:SF17">
    <property type="entry name" value="TRANSCRIPTIONAL REGULATORY PROTEIN RCSB"/>
    <property type="match status" value="1"/>
</dbReference>
<accession>A0A7W3FKC0</accession>
<comment type="caution">
    <text evidence="6">The sequence shown here is derived from an EMBL/GenBank/DDBJ whole genome shotgun (WGS) entry which is preliminary data.</text>
</comment>
<dbReference type="InterPro" id="IPR039420">
    <property type="entry name" value="WalR-like"/>
</dbReference>
<evidence type="ECO:0000256" key="1">
    <source>
        <dbReference type="ARBA" id="ARBA00022553"/>
    </source>
</evidence>
<dbReference type="Proteomes" id="UP000547058">
    <property type="component" value="Unassembled WGS sequence"/>
</dbReference>
<keyword evidence="1 3" id="KW-0597">Phosphoprotein</keyword>
<dbReference type="PANTHER" id="PTHR43214">
    <property type="entry name" value="TWO-COMPONENT RESPONSE REGULATOR"/>
    <property type="match status" value="1"/>
</dbReference>
<dbReference type="Pfam" id="PF00072">
    <property type="entry name" value="Response_reg"/>
    <property type="match status" value="1"/>
</dbReference>
<dbReference type="CDD" id="cd17535">
    <property type="entry name" value="REC_NarL-like"/>
    <property type="match status" value="1"/>
</dbReference>
<keyword evidence="7" id="KW-1185">Reference proteome</keyword>
<evidence type="ECO:0000313" key="7">
    <source>
        <dbReference type="Proteomes" id="UP000547058"/>
    </source>
</evidence>
<dbReference type="Gene3D" id="1.10.10.10">
    <property type="entry name" value="Winged helix-like DNA-binding domain superfamily/Winged helix DNA-binding domain"/>
    <property type="match status" value="1"/>
</dbReference>
<evidence type="ECO:0000313" key="6">
    <source>
        <dbReference type="EMBL" id="MBA8680821.1"/>
    </source>
</evidence>
<dbReference type="SMART" id="SM00448">
    <property type="entry name" value="REC"/>
    <property type="match status" value="1"/>
</dbReference>
<dbReference type="EMBL" id="JACGXS010000001">
    <property type="protein sequence ID" value="MBA8680821.1"/>
    <property type="molecule type" value="Genomic_DNA"/>
</dbReference>
<name>A0A7W3FKC0_9GAMM</name>
<feature type="domain" description="HTH luxR-type" evidence="4">
    <location>
        <begin position="145"/>
        <end position="210"/>
    </location>
</feature>
<gene>
    <name evidence="6" type="ORF">H4O11_03275</name>
</gene>
<evidence type="ECO:0000259" key="5">
    <source>
        <dbReference type="PROSITE" id="PS50110"/>
    </source>
</evidence>
<evidence type="ECO:0000256" key="2">
    <source>
        <dbReference type="ARBA" id="ARBA00023125"/>
    </source>
</evidence>
<dbReference type="RefSeq" id="WP_182337979.1">
    <property type="nucleotide sequence ID" value="NZ_JACGXS010000001.1"/>
</dbReference>
<dbReference type="GO" id="GO:0006355">
    <property type="term" value="P:regulation of DNA-templated transcription"/>
    <property type="evidence" value="ECO:0007669"/>
    <property type="project" value="InterPro"/>
</dbReference>
<dbReference type="Gene3D" id="3.40.50.2300">
    <property type="match status" value="1"/>
</dbReference>
<protein>
    <submittedName>
        <fullName evidence="6">Response regulator transcription factor</fullName>
    </submittedName>
</protein>
<dbReference type="CDD" id="cd06170">
    <property type="entry name" value="LuxR_C_like"/>
    <property type="match status" value="1"/>
</dbReference>